<dbReference type="InterPro" id="IPR052895">
    <property type="entry name" value="HetReg/Transcr_Mod"/>
</dbReference>
<dbReference type="PANTHER" id="PTHR24148:SF64">
    <property type="entry name" value="HETEROKARYON INCOMPATIBILITY DOMAIN-CONTAINING PROTEIN"/>
    <property type="match status" value="1"/>
</dbReference>
<evidence type="ECO:0000313" key="2">
    <source>
        <dbReference type="EMBL" id="KAH7012701.1"/>
    </source>
</evidence>
<dbReference type="InterPro" id="IPR010730">
    <property type="entry name" value="HET"/>
</dbReference>
<dbReference type="OrthoDB" id="3553147at2759"/>
<feature type="non-terminal residue" evidence="2">
    <location>
        <position position="84"/>
    </location>
</feature>
<dbReference type="Proteomes" id="UP000756346">
    <property type="component" value="Unassembled WGS sequence"/>
</dbReference>
<gene>
    <name evidence="2" type="ORF">B0I36DRAFT_202337</name>
</gene>
<organism evidence="2 3">
    <name type="scientific">Microdochium trichocladiopsis</name>
    <dbReference type="NCBI Taxonomy" id="1682393"/>
    <lineage>
        <taxon>Eukaryota</taxon>
        <taxon>Fungi</taxon>
        <taxon>Dikarya</taxon>
        <taxon>Ascomycota</taxon>
        <taxon>Pezizomycotina</taxon>
        <taxon>Sordariomycetes</taxon>
        <taxon>Xylariomycetidae</taxon>
        <taxon>Xylariales</taxon>
        <taxon>Microdochiaceae</taxon>
        <taxon>Microdochium</taxon>
    </lineage>
</organism>
<comment type="caution">
    <text evidence="2">The sequence shown here is derived from an EMBL/GenBank/DDBJ whole genome shotgun (WGS) entry which is preliminary data.</text>
</comment>
<name>A0A9P8XTC4_9PEZI</name>
<protein>
    <submittedName>
        <fullName evidence="2">Heterokaryon incompatibility</fullName>
    </submittedName>
</protein>
<feature type="domain" description="Heterokaryon incompatibility" evidence="1">
    <location>
        <begin position="1"/>
        <end position="83"/>
    </location>
</feature>
<keyword evidence="3" id="KW-1185">Reference proteome</keyword>
<accession>A0A9P8XTC4</accession>
<dbReference type="GeneID" id="70178328"/>
<dbReference type="EMBL" id="JAGTJQ010000014">
    <property type="protein sequence ID" value="KAH7012701.1"/>
    <property type="molecule type" value="Genomic_DNA"/>
</dbReference>
<evidence type="ECO:0000259" key="1">
    <source>
        <dbReference type="Pfam" id="PF06985"/>
    </source>
</evidence>
<sequence>YEALSYTWGATEGIQRAITVDNGKIQVTPNLHTALCHLRTDKPRLLWIDALCINQNDQEEKAQQIALMGNIYRKAEQVVAFLGE</sequence>
<feature type="non-terminal residue" evidence="2">
    <location>
        <position position="1"/>
    </location>
</feature>
<proteinExistence type="predicted"/>
<dbReference type="AlphaFoldDB" id="A0A9P8XTC4"/>
<dbReference type="Pfam" id="PF06985">
    <property type="entry name" value="HET"/>
    <property type="match status" value="1"/>
</dbReference>
<evidence type="ECO:0000313" key="3">
    <source>
        <dbReference type="Proteomes" id="UP000756346"/>
    </source>
</evidence>
<dbReference type="RefSeq" id="XP_046004966.1">
    <property type="nucleotide sequence ID" value="XM_046148782.1"/>
</dbReference>
<dbReference type="PANTHER" id="PTHR24148">
    <property type="entry name" value="ANKYRIN REPEAT DOMAIN-CONTAINING PROTEIN 39 HOMOLOG-RELATED"/>
    <property type="match status" value="1"/>
</dbReference>
<reference evidence="2" key="1">
    <citation type="journal article" date="2021" name="Nat. Commun.">
        <title>Genetic determinants of endophytism in the Arabidopsis root mycobiome.</title>
        <authorList>
            <person name="Mesny F."/>
            <person name="Miyauchi S."/>
            <person name="Thiergart T."/>
            <person name="Pickel B."/>
            <person name="Atanasova L."/>
            <person name="Karlsson M."/>
            <person name="Huettel B."/>
            <person name="Barry K.W."/>
            <person name="Haridas S."/>
            <person name="Chen C."/>
            <person name="Bauer D."/>
            <person name="Andreopoulos W."/>
            <person name="Pangilinan J."/>
            <person name="LaButti K."/>
            <person name="Riley R."/>
            <person name="Lipzen A."/>
            <person name="Clum A."/>
            <person name="Drula E."/>
            <person name="Henrissat B."/>
            <person name="Kohler A."/>
            <person name="Grigoriev I.V."/>
            <person name="Martin F.M."/>
            <person name="Hacquard S."/>
        </authorList>
    </citation>
    <scope>NUCLEOTIDE SEQUENCE</scope>
    <source>
        <strain evidence="2">MPI-CAGE-CH-0230</strain>
    </source>
</reference>